<protein>
    <recommendedName>
        <fullName evidence="1">CHAD domain-containing protein</fullName>
    </recommendedName>
</protein>
<dbReference type="PANTHER" id="PTHR39339">
    <property type="entry name" value="SLR1444 PROTEIN"/>
    <property type="match status" value="1"/>
</dbReference>
<dbReference type="InterPro" id="IPR007899">
    <property type="entry name" value="CHAD_dom"/>
</dbReference>
<dbReference type="EMBL" id="BAABRO010000002">
    <property type="protein sequence ID" value="GAA5505822.1"/>
    <property type="molecule type" value="Genomic_DNA"/>
</dbReference>
<dbReference type="Pfam" id="PF05235">
    <property type="entry name" value="CHAD"/>
    <property type="match status" value="1"/>
</dbReference>
<dbReference type="RefSeq" id="WP_345682811.1">
    <property type="nucleotide sequence ID" value="NZ_BAABRO010000002.1"/>
</dbReference>
<proteinExistence type="predicted"/>
<comment type="caution">
    <text evidence="2">The sequence shown here is derived from an EMBL/GenBank/DDBJ whole genome shotgun (WGS) entry which is preliminary data.</text>
</comment>
<name>A0ABP9VQ03_9BACT</name>
<dbReference type="Proteomes" id="UP001416858">
    <property type="component" value="Unassembled WGS sequence"/>
</dbReference>
<dbReference type="SMART" id="SM00880">
    <property type="entry name" value="CHAD"/>
    <property type="match status" value="1"/>
</dbReference>
<dbReference type="Gene3D" id="1.40.20.10">
    <property type="entry name" value="CHAD domain"/>
    <property type="match status" value="1"/>
</dbReference>
<organism evidence="2 3">
    <name type="scientific">Novipirellula caenicola</name>
    <dbReference type="NCBI Taxonomy" id="1536901"/>
    <lineage>
        <taxon>Bacteria</taxon>
        <taxon>Pseudomonadati</taxon>
        <taxon>Planctomycetota</taxon>
        <taxon>Planctomycetia</taxon>
        <taxon>Pirellulales</taxon>
        <taxon>Pirellulaceae</taxon>
        <taxon>Novipirellula</taxon>
    </lineage>
</organism>
<evidence type="ECO:0000259" key="1">
    <source>
        <dbReference type="PROSITE" id="PS51708"/>
    </source>
</evidence>
<evidence type="ECO:0000313" key="3">
    <source>
        <dbReference type="Proteomes" id="UP001416858"/>
    </source>
</evidence>
<feature type="domain" description="CHAD" evidence="1">
    <location>
        <begin position="8"/>
        <end position="288"/>
    </location>
</feature>
<gene>
    <name evidence="2" type="ORF">Rcae01_01270</name>
</gene>
<accession>A0ABP9VQ03</accession>
<keyword evidence="3" id="KW-1185">Reference proteome</keyword>
<dbReference type="PROSITE" id="PS51708">
    <property type="entry name" value="CHAD"/>
    <property type="match status" value="1"/>
</dbReference>
<dbReference type="PANTHER" id="PTHR39339:SF1">
    <property type="entry name" value="CHAD DOMAIN-CONTAINING PROTEIN"/>
    <property type="match status" value="1"/>
</dbReference>
<sequence>MTFRLKQSESVSKSIRRIASEQIEKAIKEIEDSNLSQAEKVHQVRKRCKKLRGLVRLVRPAMTDDFSYSNANGLFRKIAKPLSEARDSKIYLDSFDSLLARFVDANQQDRFQSIRDQLSYHREQLLGDDVDVATRLDDAQEHFKDAFQSVQSLRLDAKGYEAWSHGLGKTYCRGRTAFREAQSDPSIETLHEWRKRVKYHTYHCKLLRLLWPALIESRYGEGKRLGDWLGDHHDLAVLKQRITDSPSDYGNRDVTDAFVSMIDQRSAQLESHAFRLGKKMFAEKPKRFLKRYRRYWKSIQ</sequence>
<dbReference type="InterPro" id="IPR038186">
    <property type="entry name" value="CHAD_dom_sf"/>
</dbReference>
<reference evidence="2 3" key="1">
    <citation type="submission" date="2024-02" db="EMBL/GenBank/DDBJ databases">
        <title>Rhodopirellula caenicola NBRC 110016.</title>
        <authorList>
            <person name="Ichikawa N."/>
            <person name="Katano-Makiyama Y."/>
            <person name="Hidaka K."/>
        </authorList>
    </citation>
    <scope>NUCLEOTIDE SEQUENCE [LARGE SCALE GENOMIC DNA]</scope>
    <source>
        <strain evidence="2 3">NBRC 110016</strain>
    </source>
</reference>
<evidence type="ECO:0000313" key="2">
    <source>
        <dbReference type="EMBL" id="GAA5505822.1"/>
    </source>
</evidence>